<dbReference type="SMART" id="SM00116">
    <property type="entry name" value="CBS"/>
    <property type="match status" value="2"/>
</dbReference>
<dbReference type="PROSITE" id="PS51371">
    <property type="entry name" value="CBS"/>
    <property type="match status" value="2"/>
</dbReference>
<dbReference type="Pfam" id="PF03445">
    <property type="entry name" value="DUF294"/>
    <property type="match status" value="1"/>
</dbReference>
<dbReference type="GO" id="GO:0008773">
    <property type="term" value="F:[protein-PII] uridylyltransferase activity"/>
    <property type="evidence" value="ECO:0007669"/>
    <property type="project" value="InterPro"/>
</dbReference>
<dbReference type="STRING" id="1082479.SAMN05216241_101298"/>
<accession>A0A1G7LLV4</accession>
<name>A0A1G7LLV4_9PROT</name>
<feature type="compositionally biased region" description="Polar residues" evidence="3">
    <location>
        <begin position="13"/>
        <end position="24"/>
    </location>
</feature>
<dbReference type="Pfam" id="PF10335">
    <property type="entry name" value="DUF294_C"/>
    <property type="match status" value="1"/>
</dbReference>
<dbReference type="CDD" id="cd05401">
    <property type="entry name" value="NT_GlnE_GlnD_like"/>
    <property type="match status" value="1"/>
</dbReference>
<dbReference type="AlphaFoldDB" id="A0A1G7LLV4"/>
<proteinExistence type="predicted"/>
<dbReference type="PANTHER" id="PTHR43080:SF2">
    <property type="entry name" value="CBS DOMAIN-CONTAINING PROTEIN"/>
    <property type="match status" value="1"/>
</dbReference>
<dbReference type="SUPFAM" id="SSF54631">
    <property type="entry name" value="CBS-domain pair"/>
    <property type="match status" value="1"/>
</dbReference>
<dbReference type="InterPro" id="IPR005105">
    <property type="entry name" value="GlnD_Uridyltrans_N"/>
</dbReference>
<keyword evidence="1 2" id="KW-0129">CBS domain</keyword>
<feature type="region of interest" description="Disordered" evidence="3">
    <location>
        <begin position="1"/>
        <end position="24"/>
    </location>
</feature>
<evidence type="ECO:0000256" key="2">
    <source>
        <dbReference type="PROSITE-ProRule" id="PRU00703"/>
    </source>
</evidence>
<organism evidence="5 6">
    <name type="scientific">Limimonas halophila</name>
    <dbReference type="NCBI Taxonomy" id="1082479"/>
    <lineage>
        <taxon>Bacteria</taxon>
        <taxon>Pseudomonadati</taxon>
        <taxon>Pseudomonadota</taxon>
        <taxon>Alphaproteobacteria</taxon>
        <taxon>Rhodospirillales</taxon>
        <taxon>Rhodovibrionaceae</taxon>
        <taxon>Limimonas</taxon>
    </lineage>
</organism>
<evidence type="ECO:0000313" key="6">
    <source>
        <dbReference type="Proteomes" id="UP000199415"/>
    </source>
</evidence>
<dbReference type="Gene3D" id="3.10.580.10">
    <property type="entry name" value="CBS-domain"/>
    <property type="match status" value="1"/>
</dbReference>
<keyword evidence="6" id="KW-1185">Reference proteome</keyword>
<dbReference type="Proteomes" id="UP000199415">
    <property type="component" value="Unassembled WGS sequence"/>
</dbReference>
<protein>
    <submittedName>
        <fullName evidence="5">DNA polymerase-3 subunit epsilon/CBS domain-containing protein</fullName>
    </submittedName>
</protein>
<dbReference type="RefSeq" id="WP_176758463.1">
    <property type="nucleotide sequence ID" value="NZ_FNCE01000001.1"/>
</dbReference>
<sequence>MLQPAASPGAQPDSLTASLTQPPVQSQTKILVHTVRNHMRGKPIVAAADTPVREAVAAMRSQHATSVAVVDDAGAIVGVLTEHDVVHGVTLAMQGGEEPVTAFMSAPVRTVRATARLYTAIGRMRRFGWRHMPVVDDHDRPVGMIRMTDALATAAEQSLDLIERLTHEDTTTGLQATKASQVNVAGSLLADNVPAPDVQALITDINRDLHQRVIDRQLTQMKAEGYGEPPVAFTAIVMGSGGRAESMLNPDQDNGLILDDYPDSEHDRIDGWFRELAERVCTELHEIGFPWCKGYVMMINPLWRKTRSQWRDQVRQWARHSSNNAICMADLFFDFAPVAGREDFAHELRQEVATSLRSNPTFLGQLHVNSGNKRAAVGVLGRFKTTKRDQDGRTALNLKHAGLLPLVQNLRLLSLRDGLTVTGTLARLDALTEVSRISGDEADYLRGAYRHITHLLLRQQIADSRANLDVGYKVPLDALTRREKDILRDSLRAINRLARRVNRDVLRNKL</sequence>
<gene>
    <name evidence="5" type="ORF">SAMN05216241_101298</name>
</gene>
<dbReference type="InterPro" id="IPR018821">
    <property type="entry name" value="DUF294_put_nucleoTrafse_sb-bd"/>
</dbReference>
<evidence type="ECO:0000256" key="3">
    <source>
        <dbReference type="SAM" id="MobiDB-lite"/>
    </source>
</evidence>
<dbReference type="PANTHER" id="PTHR43080">
    <property type="entry name" value="CBS DOMAIN-CONTAINING PROTEIN CBSX3, MITOCHONDRIAL"/>
    <property type="match status" value="1"/>
</dbReference>
<dbReference type="EMBL" id="FNCE01000001">
    <property type="protein sequence ID" value="SDF50366.1"/>
    <property type="molecule type" value="Genomic_DNA"/>
</dbReference>
<evidence type="ECO:0000256" key="1">
    <source>
        <dbReference type="ARBA" id="ARBA00023122"/>
    </source>
</evidence>
<dbReference type="InterPro" id="IPR000644">
    <property type="entry name" value="CBS_dom"/>
</dbReference>
<evidence type="ECO:0000313" key="5">
    <source>
        <dbReference type="EMBL" id="SDF50366.1"/>
    </source>
</evidence>
<dbReference type="Pfam" id="PF00571">
    <property type="entry name" value="CBS"/>
    <property type="match status" value="2"/>
</dbReference>
<dbReference type="InterPro" id="IPR046342">
    <property type="entry name" value="CBS_dom_sf"/>
</dbReference>
<feature type="domain" description="CBS" evidence="4">
    <location>
        <begin position="39"/>
        <end position="98"/>
    </location>
</feature>
<dbReference type="InterPro" id="IPR051257">
    <property type="entry name" value="Diverse_CBS-Domain"/>
</dbReference>
<reference evidence="5 6" key="1">
    <citation type="submission" date="2016-10" db="EMBL/GenBank/DDBJ databases">
        <authorList>
            <person name="de Groot N.N."/>
        </authorList>
    </citation>
    <scope>NUCLEOTIDE SEQUENCE [LARGE SCALE GENOMIC DNA]</scope>
    <source>
        <strain evidence="5 6">DSM 25584</strain>
    </source>
</reference>
<feature type="domain" description="CBS" evidence="4">
    <location>
        <begin position="104"/>
        <end position="161"/>
    </location>
</feature>
<evidence type="ECO:0000259" key="4">
    <source>
        <dbReference type="PROSITE" id="PS51371"/>
    </source>
</evidence>